<dbReference type="PROSITE" id="PS50887">
    <property type="entry name" value="GGDEF"/>
    <property type="match status" value="1"/>
</dbReference>
<dbReference type="GO" id="GO:0043709">
    <property type="term" value="P:cell adhesion involved in single-species biofilm formation"/>
    <property type="evidence" value="ECO:0007669"/>
    <property type="project" value="TreeGrafter"/>
</dbReference>
<evidence type="ECO:0000259" key="2">
    <source>
        <dbReference type="PROSITE" id="PS50887"/>
    </source>
</evidence>
<dbReference type="AlphaFoldDB" id="A0A173Y1W6"/>
<name>A0A173Y1W6_9FIRM</name>
<dbReference type="InterPro" id="IPR043128">
    <property type="entry name" value="Rev_trsase/Diguanyl_cyclase"/>
</dbReference>
<evidence type="ECO:0000313" key="4">
    <source>
        <dbReference type="Proteomes" id="UP000095447"/>
    </source>
</evidence>
<dbReference type="GO" id="GO:0005886">
    <property type="term" value="C:plasma membrane"/>
    <property type="evidence" value="ECO:0007669"/>
    <property type="project" value="TreeGrafter"/>
</dbReference>
<dbReference type="EC" id="2.7.7.65" evidence="3"/>
<dbReference type="Proteomes" id="UP000095447">
    <property type="component" value="Unassembled WGS sequence"/>
</dbReference>
<feature type="domain" description="GGDEF" evidence="2">
    <location>
        <begin position="344"/>
        <end position="474"/>
    </location>
</feature>
<keyword evidence="3" id="KW-0548">Nucleotidyltransferase</keyword>
<dbReference type="InterPro" id="IPR050469">
    <property type="entry name" value="Diguanylate_Cyclase"/>
</dbReference>
<dbReference type="Gene3D" id="3.30.70.270">
    <property type="match status" value="1"/>
</dbReference>
<dbReference type="InterPro" id="IPR000160">
    <property type="entry name" value="GGDEF_dom"/>
</dbReference>
<dbReference type="CDD" id="cd01949">
    <property type="entry name" value="GGDEF"/>
    <property type="match status" value="1"/>
</dbReference>
<dbReference type="RefSeq" id="WP_174514589.1">
    <property type="nucleotide sequence ID" value="NZ_CYZA01000003.1"/>
</dbReference>
<dbReference type="GO" id="GO:0052621">
    <property type="term" value="F:diguanylate cyclase activity"/>
    <property type="evidence" value="ECO:0007669"/>
    <property type="project" value="UniProtKB-EC"/>
</dbReference>
<dbReference type="SMART" id="SM00267">
    <property type="entry name" value="GGDEF"/>
    <property type="match status" value="1"/>
</dbReference>
<dbReference type="NCBIfam" id="TIGR00254">
    <property type="entry name" value="GGDEF"/>
    <property type="match status" value="1"/>
</dbReference>
<keyword evidence="1" id="KW-1133">Transmembrane helix</keyword>
<protein>
    <submittedName>
        <fullName evidence="3">Probable diguanylate cyclase YdaM</fullName>
        <ecNumber evidence="3">2.7.7.65</ecNumber>
    </submittedName>
</protein>
<dbReference type="GO" id="GO:1902201">
    <property type="term" value="P:negative regulation of bacterial-type flagellum-dependent cell motility"/>
    <property type="evidence" value="ECO:0007669"/>
    <property type="project" value="TreeGrafter"/>
</dbReference>
<dbReference type="PANTHER" id="PTHR45138">
    <property type="entry name" value="REGULATORY COMPONENTS OF SENSORY TRANSDUCTION SYSTEM"/>
    <property type="match status" value="1"/>
</dbReference>
<organism evidence="3 4">
    <name type="scientific">Blautia obeum</name>
    <dbReference type="NCBI Taxonomy" id="40520"/>
    <lineage>
        <taxon>Bacteria</taxon>
        <taxon>Bacillati</taxon>
        <taxon>Bacillota</taxon>
        <taxon>Clostridia</taxon>
        <taxon>Lachnospirales</taxon>
        <taxon>Lachnospiraceae</taxon>
        <taxon>Blautia</taxon>
    </lineage>
</organism>
<evidence type="ECO:0000313" key="3">
    <source>
        <dbReference type="EMBL" id="CUN57560.1"/>
    </source>
</evidence>
<keyword evidence="1" id="KW-0812">Transmembrane</keyword>
<keyword evidence="3" id="KW-0808">Transferase</keyword>
<sequence>MKKKKIIILSIMIIVVALLLEASILKYVNDRNAHRTSKVLLDRVITVLDKNDESRSELIESLKDDYIVRAKAVSYMIDADSAVEYDVDELQKIAKLMAVDEIHLFDDQGTIYSGSAPRYFGYNFDSGAQMEYFKPMLKNKSLTMCQDVTPNTAEGKKMMYAITWNEDGTKMIQVGIEPKRLLNEIKQNNISNVVARMPVYKGIEIIVADADTQVIEGATDSSKLGKKLEDVGISANPDSDDGATVTQIRMDGKHCRCMMRQNDNYIVFVTVEDSFYQQGGMIAIFIVGAYLVLASCCITYMFSKVMKERLEKEKLIYTSNTDELTRCLNRHAYENDMKKLNLSEEWVYISADLNGLKRANDSYGHMAGDELICAAADCMRDSFHEYGKVYRIGGDEFAVIITENPNQVEELIHSFDSNVANWHGKFVDSMTVSYGWVFSTERNWGSAYEISKAADARMYQSKERYYKESGADRR</sequence>
<dbReference type="SUPFAM" id="SSF55073">
    <property type="entry name" value="Nucleotide cyclase"/>
    <property type="match status" value="1"/>
</dbReference>
<reference evidence="3 4" key="1">
    <citation type="submission" date="2015-09" db="EMBL/GenBank/DDBJ databases">
        <authorList>
            <consortium name="Pathogen Informatics"/>
        </authorList>
    </citation>
    <scope>NUCLEOTIDE SEQUENCE [LARGE SCALE GENOMIC DNA]</scope>
    <source>
        <strain evidence="3 4">2789STDY5608838</strain>
    </source>
</reference>
<dbReference type="Pfam" id="PF00990">
    <property type="entry name" value="GGDEF"/>
    <property type="match status" value="1"/>
</dbReference>
<dbReference type="EMBL" id="CYZA01000003">
    <property type="protein sequence ID" value="CUN57560.1"/>
    <property type="molecule type" value="Genomic_DNA"/>
</dbReference>
<dbReference type="InterPro" id="IPR029787">
    <property type="entry name" value="Nucleotide_cyclase"/>
</dbReference>
<accession>A0A173Y1W6</accession>
<gene>
    <name evidence="3" type="primary">ydaM_1</name>
    <name evidence="3" type="ORF">ERS852395_00716</name>
</gene>
<proteinExistence type="predicted"/>
<dbReference type="PANTHER" id="PTHR45138:SF9">
    <property type="entry name" value="DIGUANYLATE CYCLASE DGCM-RELATED"/>
    <property type="match status" value="1"/>
</dbReference>
<feature type="transmembrane region" description="Helical" evidence="1">
    <location>
        <begin position="280"/>
        <end position="302"/>
    </location>
</feature>
<evidence type="ECO:0000256" key="1">
    <source>
        <dbReference type="SAM" id="Phobius"/>
    </source>
</evidence>
<keyword evidence="1" id="KW-0472">Membrane</keyword>